<dbReference type="GO" id="GO:0005886">
    <property type="term" value="C:plasma membrane"/>
    <property type="evidence" value="ECO:0007669"/>
    <property type="project" value="UniProtKB-SubCell"/>
</dbReference>
<keyword evidence="9" id="KW-1278">Translocase</keyword>
<dbReference type="SMART" id="SM00382">
    <property type="entry name" value="AAA"/>
    <property type="match status" value="2"/>
</dbReference>
<dbReference type="Pfam" id="PF00005">
    <property type="entry name" value="ABC_tran"/>
    <property type="match status" value="2"/>
</dbReference>
<name>A0A942I3U7_9HYPH</name>
<protein>
    <submittedName>
        <fullName evidence="12">Sugar ABC transporter ATP-binding protein</fullName>
    </submittedName>
</protein>
<keyword evidence="3" id="KW-0813">Transport</keyword>
<evidence type="ECO:0000256" key="10">
    <source>
        <dbReference type="ARBA" id="ARBA00023136"/>
    </source>
</evidence>
<dbReference type="FunFam" id="3.40.50.300:FF:000127">
    <property type="entry name" value="Ribose import ATP-binding protein RbsA"/>
    <property type="match status" value="1"/>
</dbReference>
<dbReference type="CDD" id="cd03216">
    <property type="entry name" value="ABC_Carb_Monos_I"/>
    <property type="match status" value="1"/>
</dbReference>
<dbReference type="GO" id="GO:0016887">
    <property type="term" value="F:ATP hydrolysis activity"/>
    <property type="evidence" value="ECO:0007669"/>
    <property type="project" value="InterPro"/>
</dbReference>
<gene>
    <name evidence="12" type="ORF">KEU06_17685</name>
</gene>
<dbReference type="InterPro" id="IPR017871">
    <property type="entry name" value="ABC_transporter-like_CS"/>
</dbReference>
<dbReference type="InterPro" id="IPR003593">
    <property type="entry name" value="AAA+_ATPase"/>
</dbReference>
<evidence type="ECO:0000256" key="3">
    <source>
        <dbReference type="ARBA" id="ARBA00022448"/>
    </source>
</evidence>
<dbReference type="InterPro" id="IPR050107">
    <property type="entry name" value="ABC_carbohydrate_import_ATPase"/>
</dbReference>
<comment type="similarity">
    <text evidence="2">Belongs to the ABC transporter superfamily.</text>
</comment>
<comment type="caution">
    <text evidence="12">The sequence shown here is derived from an EMBL/GenBank/DDBJ whole genome shotgun (WGS) entry which is preliminary data.</text>
</comment>
<sequence length="503" mass="54781">MSQPPLVEMTGISKEFPGVKALSDIDFRLDRGEVHVLFGENGAGKSTLISIISGVHPPTAGTMQIEGKEVAFRSVYDARQAGIGTVFQEFSLVPTLTVFENVHLGQEPRRGLFVDRRAMERSTEALFRDLGFEVDIRAPVAQLSRAQQQMVEIAKALHAKARVLILDEPTASLTEKETEKLFSFMRRAKENGVGIIYISHRIQEFAEIADRITVLRDGKLIGTVKADTVSERDLVELMTGRAIDKVYPHITRRPDGETLLSLRGIVASGVRGVDIGVRAGEVLGLAGLVGSGKSRVWRSILGLQPLKAGTVTLRGKDVTGLPTRKLLKSGIFYLPPDRKGEGLVLTASARDNIRLSLLGRRDLAGAFGMPSPARSKTEADAIGARVDLPPRAFSKAVATLSGGNQQKVLFGKGFGEDHLVYIFDEPTVGVDMGTRSQLYLLIRDLAESGKAVVIVSSDLPEVMHLSHRLLVFSSGRISAELEGQDIVEETILRHFFSETRVSA</sequence>
<evidence type="ECO:0000259" key="11">
    <source>
        <dbReference type="PROSITE" id="PS50893"/>
    </source>
</evidence>
<organism evidence="12 13">
    <name type="scientific">Pseudaminobacter soli</name>
    <name type="common">ex Zhang et al. 2022</name>
    <dbReference type="NCBI Taxonomy" id="2831468"/>
    <lineage>
        <taxon>Bacteria</taxon>
        <taxon>Pseudomonadati</taxon>
        <taxon>Pseudomonadota</taxon>
        <taxon>Alphaproteobacteria</taxon>
        <taxon>Hyphomicrobiales</taxon>
        <taxon>Phyllobacteriaceae</taxon>
        <taxon>Pseudaminobacter</taxon>
    </lineage>
</organism>
<keyword evidence="10" id="KW-0472">Membrane</keyword>
<dbReference type="InterPro" id="IPR027417">
    <property type="entry name" value="P-loop_NTPase"/>
</dbReference>
<dbReference type="PANTHER" id="PTHR43790:SF9">
    <property type="entry name" value="GALACTOFURANOSE TRANSPORTER ATP-BINDING PROTEIN YTFR"/>
    <property type="match status" value="1"/>
</dbReference>
<dbReference type="GO" id="GO:0005524">
    <property type="term" value="F:ATP binding"/>
    <property type="evidence" value="ECO:0007669"/>
    <property type="project" value="UniProtKB-KW"/>
</dbReference>
<evidence type="ECO:0000256" key="5">
    <source>
        <dbReference type="ARBA" id="ARBA00022597"/>
    </source>
</evidence>
<evidence type="ECO:0000256" key="6">
    <source>
        <dbReference type="ARBA" id="ARBA00022737"/>
    </source>
</evidence>
<evidence type="ECO:0000313" key="12">
    <source>
        <dbReference type="EMBL" id="MBS3650449.1"/>
    </source>
</evidence>
<evidence type="ECO:0000256" key="2">
    <source>
        <dbReference type="ARBA" id="ARBA00005417"/>
    </source>
</evidence>
<accession>A0A942I3U7</accession>
<proteinExistence type="inferred from homology"/>
<dbReference type="EMBL" id="JAGWCR010000009">
    <property type="protein sequence ID" value="MBS3650449.1"/>
    <property type="molecule type" value="Genomic_DNA"/>
</dbReference>
<dbReference type="AlphaFoldDB" id="A0A942I3U7"/>
<feature type="domain" description="ABC transporter" evidence="11">
    <location>
        <begin position="251"/>
        <end position="499"/>
    </location>
</feature>
<dbReference type="PROSITE" id="PS00211">
    <property type="entry name" value="ABC_TRANSPORTER_1"/>
    <property type="match status" value="1"/>
</dbReference>
<dbReference type="PANTHER" id="PTHR43790">
    <property type="entry name" value="CARBOHYDRATE TRANSPORT ATP-BINDING PROTEIN MG119-RELATED"/>
    <property type="match status" value="1"/>
</dbReference>
<reference evidence="12" key="1">
    <citation type="submission" date="2021-04" db="EMBL/GenBank/DDBJ databases">
        <title>Pseudaminobacter soli sp. nov., isolated from paddy soil contaminated by heavy metals.</title>
        <authorList>
            <person name="Zhang K."/>
        </authorList>
    </citation>
    <scope>NUCLEOTIDE SEQUENCE</scope>
    <source>
        <strain evidence="12">19-2017</strain>
    </source>
</reference>
<dbReference type="Proteomes" id="UP000680348">
    <property type="component" value="Unassembled WGS sequence"/>
</dbReference>
<feature type="domain" description="ABC transporter" evidence="11">
    <location>
        <begin position="7"/>
        <end position="242"/>
    </location>
</feature>
<evidence type="ECO:0000256" key="1">
    <source>
        <dbReference type="ARBA" id="ARBA00004202"/>
    </source>
</evidence>
<keyword evidence="7" id="KW-0547">Nucleotide-binding</keyword>
<dbReference type="Gene3D" id="3.40.50.300">
    <property type="entry name" value="P-loop containing nucleotide triphosphate hydrolases"/>
    <property type="match status" value="2"/>
</dbReference>
<dbReference type="PROSITE" id="PS50893">
    <property type="entry name" value="ABC_TRANSPORTER_2"/>
    <property type="match status" value="2"/>
</dbReference>
<dbReference type="RefSeq" id="WP_188256003.1">
    <property type="nucleotide sequence ID" value="NZ_JABVCF010000009.1"/>
</dbReference>
<evidence type="ECO:0000256" key="4">
    <source>
        <dbReference type="ARBA" id="ARBA00022475"/>
    </source>
</evidence>
<keyword evidence="8 12" id="KW-0067">ATP-binding</keyword>
<evidence type="ECO:0000256" key="9">
    <source>
        <dbReference type="ARBA" id="ARBA00022967"/>
    </source>
</evidence>
<comment type="subcellular location">
    <subcellularLocation>
        <location evidence="1">Cell membrane</location>
        <topology evidence="1">Peripheral membrane protein</topology>
    </subcellularLocation>
</comment>
<evidence type="ECO:0000313" key="13">
    <source>
        <dbReference type="Proteomes" id="UP000680348"/>
    </source>
</evidence>
<dbReference type="SUPFAM" id="SSF52540">
    <property type="entry name" value="P-loop containing nucleoside triphosphate hydrolases"/>
    <property type="match status" value="2"/>
</dbReference>
<keyword evidence="13" id="KW-1185">Reference proteome</keyword>
<evidence type="ECO:0000256" key="7">
    <source>
        <dbReference type="ARBA" id="ARBA00022741"/>
    </source>
</evidence>
<dbReference type="InterPro" id="IPR003439">
    <property type="entry name" value="ABC_transporter-like_ATP-bd"/>
</dbReference>
<keyword evidence="5" id="KW-0762">Sugar transport</keyword>
<keyword evidence="4" id="KW-1003">Cell membrane</keyword>
<evidence type="ECO:0000256" key="8">
    <source>
        <dbReference type="ARBA" id="ARBA00022840"/>
    </source>
</evidence>
<keyword evidence="6" id="KW-0677">Repeat</keyword>
<dbReference type="CDD" id="cd03215">
    <property type="entry name" value="ABC_Carb_Monos_II"/>
    <property type="match status" value="1"/>
</dbReference>